<dbReference type="GO" id="GO:0016787">
    <property type="term" value="F:hydrolase activity"/>
    <property type="evidence" value="ECO:0007669"/>
    <property type="project" value="UniProtKB-KW"/>
</dbReference>
<evidence type="ECO:0000313" key="1">
    <source>
        <dbReference type="EMBL" id="MEK8024614.1"/>
    </source>
</evidence>
<reference evidence="1 2" key="1">
    <citation type="submission" date="2024-04" db="EMBL/GenBank/DDBJ databases">
        <title>Novel species of the genus Ideonella isolated from streams.</title>
        <authorList>
            <person name="Lu H."/>
        </authorList>
    </citation>
    <scope>NUCLEOTIDE SEQUENCE [LARGE SCALE GENOMIC DNA]</scope>
    <source>
        <strain evidence="1 2">BYS139W</strain>
    </source>
</reference>
<dbReference type="Gene3D" id="3.40.50.1110">
    <property type="entry name" value="SGNH hydrolase"/>
    <property type="match status" value="1"/>
</dbReference>
<evidence type="ECO:0000313" key="2">
    <source>
        <dbReference type="Proteomes" id="UP001368500"/>
    </source>
</evidence>
<gene>
    <name evidence="1" type="ORF">AACH11_01360</name>
</gene>
<dbReference type="RefSeq" id="WP_341372395.1">
    <property type="nucleotide sequence ID" value="NZ_JBBUTF010000002.1"/>
</dbReference>
<organism evidence="1 2">
    <name type="scientific">Pseudaquabacterium rugosum</name>
    <dbReference type="NCBI Taxonomy" id="2984194"/>
    <lineage>
        <taxon>Bacteria</taxon>
        <taxon>Pseudomonadati</taxon>
        <taxon>Pseudomonadota</taxon>
        <taxon>Betaproteobacteria</taxon>
        <taxon>Burkholderiales</taxon>
        <taxon>Sphaerotilaceae</taxon>
        <taxon>Pseudaquabacterium</taxon>
    </lineage>
</organism>
<dbReference type="EMBL" id="JBBUTF010000002">
    <property type="protein sequence ID" value="MEK8024614.1"/>
    <property type="molecule type" value="Genomic_DNA"/>
</dbReference>
<sequence>MSLLKSLRATSRAGEATAARRRRPLAVALAATAVVVGAAVLAACGGSVSQATDFEPGRLIVLGDEHSVLDDSTSAGNARKYGVNGLDSSGNRDCTVLPSVIQYVASRYGLVFAACNPSNATVTAWNRARAGAKVEGGGNSLAEQIASGALRSDDLVTVWIGTHDVIEVYRQFNKGQLSEAGALAEIERRGAAAAAQINGVLATGARALVFTVPDLGLSPYARAMVSAADPDDATIGADSAAMSRLTALSKGFNAYLRTAIDSTRYDGRNFGLIFPDEVVQALTSKPTSYLTYLVSPYNVSSAVCAAAQPACDNETADLVSSGVYNGYLWASPLWFSYPAHHLLAVQVNTRLSALPF</sequence>
<accession>A0ABU9B620</accession>
<dbReference type="Pfam" id="PF00657">
    <property type="entry name" value="Lipase_GDSL"/>
    <property type="match status" value="1"/>
</dbReference>
<proteinExistence type="predicted"/>
<keyword evidence="2" id="KW-1185">Reference proteome</keyword>
<comment type="caution">
    <text evidence="1">The sequence shown here is derived from an EMBL/GenBank/DDBJ whole genome shotgun (WGS) entry which is preliminary data.</text>
</comment>
<dbReference type="SUPFAM" id="SSF52266">
    <property type="entry name" value="SGNH hydrolase"/>
    <property type="match status" value="1"/>
</dbReference>
<dbReference type="InterPro" id="IPR036514">
    <property type="entry name" value="SGNH_hydro_sf"/>
</dbReference>
<dbReference type="InterPro" id="IPR001087">
    <property type="entry name" value="GDSL"/>
</dbReference>
<dbReference type="Proteomes" id="UP001368500">
    <property type="component" value="Unassembled WGS sequence"/>
</dbReference>
<protein>
    <submittedName>
        <fullName evidence="1">SGNH/GDSL hydrolase family protein</fullName>
    </submittedName>
</protein>
<name>A0ABU9B620_9BURK</name>
<keyword evidence="1" id="KW-0378">Hydrolase</keyword>